<proteinExistence type="predicted"/>
<feature type="compositionally biased region" description="Acidic residues" evidence="1">
    <location>
        <begin position="367"/>
        <end position="380"/>
    </location>
</feature>
<feature type="compositionally biased region" description="Low complexity" evidence="1">
    <location>
        <begin position="465"/>
        <end position="485"/>
    </location>
</feature>
<sequence length="863" mass="92918">MLQDSVFKVWDIREPRVCLRSHRIRSTWGLALQWMDQTSIQISGDQGSVYMYDVLVSIDFDCAISSTNVPLTCILLLYYTQSGSYQKLHFHPQIDSPVWDLQFARRGAVPLLVSSCTSGSIRAAPAKKLYRAPQNCVEICRLSGEKDASVEKPFKSLTMSFEMLSVVGSADSLSLSTREFCERDAALHRLRLSSCTPGDYPCFLAAGGHAGLVILLELQEVFDTLVSSFFMPPTKKIGRPKKIISPPVGFRDLETEQRNQSGTATVAVTSAARKAHALGAFAKVKGMHTASSKYKNKSKSLGKDKAMPSKRQKKSFIQKDGEVELEDSIEEEEEPEFEEEDEEEEESDLSILMGDSSDDDRVSVSADEAEEESTTVDENPENARLIKEYQLDLSEEDAMLLAIQMSAFDDAPPASAQKGSGDTPGTVIEQKKPQANKTSSHPSANNKSKANSKSKPKPNSKSKARATAITTATATAVKAKSMASTKSKKQAEKGKKRSRPTSTKLGVAGADEIIGIKAVGEERVGTSDDTECKAPVLAPATEGAKLTSLEITIASTEAKPKQPKKSSARKTVPKTKRDNPVLLEAIKQAMALQAFEYQMGMSEKDALKEAIRLSELADSNRTGPGFKQPDSHPASKSVSVAAPTPTQPKQTPATPRVKGSSQKKRQKKVKEPTELSSSSNASVAEDESHRQRPQTPRRLEFSPLNGSEGGDQMGIPSASIDDSNAPAEPSASPATTSMASAVASPGKKSPKATAKSRTQELKQDAKLSRSAAKTPKKKPGEKKPPASASAAVPSTPKGKNPAKRSRSTGAKAAAPAAKKRKKSTTTPRGGRRNSGNSTSVGQDDVMSEEDALLLALRMSEIEY</sequence>
<feature type="region of interest" description="Disordered" evidence="1">
    <location>
        <begin position="291"/>
        <end position="389"/>
    </location>
</feature>
<dbReference type="Gene3D" id="2.130.10.10">
    <property type="entry name" value="YVTN repeat-like/Quinoprotein amine dehydrogenase"/>
    <property type="match status" value="1"/>
</dbReference>
<dbReference type="SUPFAM" id="SSF50978">
    <property type="entry name" value="WD40 repeat-like"/>
    <property type="match status" value="1"/>
</dbReference>
<dbReference type="OrthoDB" id="4703at2759"/>
<dbReference type="EMBL" id="BSXT01001449">
    <property type="protein sequence ID" value="GMF42480.1"/>
    <property type="molecule type" value="Genomic_DNA"/>
</dbReference>
<evidence type="ECO:0000313" key="2">
    <source>
        <dbReference type="EMBL" id="GMF42480.1"/>
    </source>
</evidence>
<evidence type="ECO:0000256" key="1">
    <source>
        <dbReference type="SAM" id="MobiDB-lite"/>
    </source>
</evidence>
<reference evidence="2" key="1">
    <citation type="submission" date="2023-04" db="EMBL/GenBank/DDBJ databases">
        <title>Phytophthora fragariaefolia NBRC 109709.</title>
        <authorList>
            <person name="Ichikawa N."/>
            <person name="Sato H."/>
            <person name="Tonouchi N."/>
        </authorList>
    </citation>
    <scope>NUCLEOTIDE SEQUENCE</scope>
    <source>
        <strain evidence="2">NBRC 109709</strain>
    </source>
</reference>
<dbReference type="AlphaFoldDB" id="A0A9W6XNZ9"/>
<comment type="caution">
    <text evidence="2">The sequence shown here is derived from an EMBL/GenBank/DDBJ whole genome shotgun (WGS) entry which is preliminary data.</text>
</comment>
<dbReference type="Proteomes" id="UP001165121">
    <property type="component" value="Unassembled WGS sequence"/>
</dbReference>
<feature type="compositionally biased region" description="Low complexity" evidence="1">
    <location>
        <begin position="641"/>
        <end position="655"/>
    </location>
</feature>
<feature type="compositionally biased region" description="Basic and acidic residues" evidence="1">
    <location>
        <begin position="757"/>
        <end position="767"/>
    </location>
</feature>
<feature type="compositionally biased region" description="Basic residues" evidence="1">
    <location>
        <begin position="450"/>
        <end position="464"/>
    </location>
</feature>
<dbReference type="InterPro" id="IPR015943">
    <property type="entry name" value="WD40/YVTN_repeat-like_dom_sf"/>
</dbReference>
<organism evidence="2 3">
    <name type="scientific">Phytophthora fragariaefolia</name>
    <dbReference type="NCBI Taxonomy" id="1490495"/>
    <lineage>
        <taxon>Eukaryota</taxon>
        <taxon>Sar</taxon>
        <taxon>Stramenopiles</taxon>
        <taxon>Oomycota</taxon>
        <taxon>Peronosporomycetes</taxon>
        <taxon>Peronosporales</taxon>
        <taxon>Peronosporaceae</taxon>
        <taxon>Phytophthora</taxon>
    </lineage>
</organism>
<evidence type="ECO:0000313" key="3">
    <source>
        <dbReference type="Proteomes" id="UP001165121"/>
    </source>
</evidence>
<feature type="compositionally biased region" description="Acidic residues" evidence="1">
    <location>
        <begin position="323"/>
        <end position="348"/>
    </location>
</feature>
<accession>A0A9W6XNZ9</accession>
<feature type="compositionally biased region" description="Low complexity" evidence="1">
    <location>
        <begin position="785"/>
        <end position="797"/>
    </location>
</feature>
<feature type="region of interest" description="Disordered" evidence="1">
    <location>
        <begin position="411"/>
        <end position="508"/>
    </location>
</feature>
<feature type="compositionally biased region" description="Low complexity" evidence="1">
    <location>
        <begin position="807"/>
        <end position="816"/>
    </location>
</feature>
<keyword evidence="3" id="KW-1185">Reference proteome</keyword>
<feature type="compositionally biased region" description="Basic residues" evidence="1">
    <location>
        <begin position="561"/>
        <end position="574"/>
    </location>
</feature>
<gene>
    <name evidence="2" type="ORF">Pfra01_001392200</name>
</gene>
<feature type="compositionally biased region" description="Low complexity" evidence="1">
    <location>
        <begin position="439"/>
        <end position="449"/>
    </location>
</feature>
<feature type="region of interest" description="Disordered" evidence="1">
    <location>
        <begin position="615"/>
        <end position="847"/>
    </location>
</feature>
<protein>
    <submittedName>
        <fullName evidence="2">Unnamed protein product</fullName>
    </submittedName>
</protein>
<feature type="region of interest" description="Disordered" evidence="1">
    <location>
        <begin position="554"/>
        <end position="580"/>
    </location>
</feature>
<feature type="compositionally biased region" description="Low complexity" evidence="1">
    <location>
        <begin position="723"/>
        <end position="745"/>
    </location>
</feature>
<name>A0A9W6XNZ9_9STRA</name>
<dbReference type="InterPro" id="IPR036322">
    <property type="entry name" value="WD40_repeat_dom_sf"/>
</dbReference>